<name>A0ABQ7K311_9FUNG</name>
<keyword evidence="5" id="KW-1185">Reference proteome</keyword>
<evidence type="ECO:0000256" key="2">
    <source>
        <dbReference type="ARBA" id="ARBA00022837"/>
    </source>
</evidence>
<dbReference type="InterPro" id="IPR011992">
    <property type="entry name" value="EF-hand-dom_pair"/>
</dbReference>
<dbReference type="InterPro" id="IPR002048">
    <property type="entry name" value="EF_hand_dom"/>
</dbReference>
<accession>A0ABQ7K311</accession>
<dbReference type="SUPFAM" id="SSF47473">
    <property type="entry name" value="EF-hand"/>
    <property type="match status" value="1"/>
</dbReference>
<dbReference type="InterPro" id="IPR018247">
    <property type="entry name" value="EF_Hand_1_Ca_BS"/>
</dbReference>
<keyword evidence="2" id="KW-0106">Calcium</keyword>
<feature type="domain" description="EF-hand" evidence="3">
    <location>
        <begin position="4"/>
        <end position="39"/>
    </location>
</feature>
<dbReference type="Proteomes" id="UP001194696">
    <property type="component" value="Unassembled WGS sequence"/>
</dbReference>
<protein>
    <recommendedName>
        <fullName evidence="3">EF-hand domain-containing protein</fullName>
    </recommendedName>
</protein>
<comment type="caution">
    <text evidence="4">The sequence shown here is derived from an EMBL/GenBank/DDBJ whole genome shotgun (WGS) entry which is preliminary data.</text>
</comment>
<dbReference type="Gene3D" id="1.10.238.10">
    <property type="entry name" value="EF-hand"/>
    <property type="match status" value="2"/>
</dbReference>
<evidence type="ECO:0000313" key="4">
    <source>
        <dbReference type="EMBL" id="KAG0290469.1"/>
    </source>
</evidence>
<dbReference type="CDD" id="cd00051">
    <property type="entry name" value="EFh"/>
    <property type="match status" value="1"/>
</dbReference>
<feature type="domain" description="EF-hand" evidence="3">
    <location>
        <begin position="69"/>
        <end position="104"/>
    </location>
</feature>
<gene>
    <name evidence="4" type="ORF">BGZ96_006057</name>
</gene>
<reference evidence="4 5" key="1">
    <citation type="journal article" date="2020" name="Fungal Divers.">
        <title>Resolving the Mortierellaceae phylogeny through synthesis of multi-gene phylogenetics and phylogenomics.</title>
        <authorList>
            <person name="Vandepol N."/>
            <person name="Liber J."/>
            <person name="Desiro A."/>
            <person name="Na H."/>
            <person name="Kennedy M."/>
            <person name="Barry K."/>
            <person name="Grigoriev I.V."/>
            <person name="Miller A.N."/>
            <person name="O'Donnell K."/>
            <person name="Stajich J.E."/>
            <person name="Bonito G."/>
        </authorList>
    </citation>
    <scope>NUCLEOTIDE SEQUENCE [LARGE SCALE GENOMIC DNA]</scope>
    <source>
        <strain evidence="4 5">AD045</strain>
    </source>
</reference>
<dbReference type="Pfam" id="PF13499">
    <property type="entry name" value="EF-hand_7"/>
    <property type="match status" value="1"/>
</dbReference>
<organism evidence="4 5">
    <name type="scientific">Linnemannia gamsii</name>
    <dbReference type="NCBI Taxonomy" id="64522"/>
    <lineage>
        <taxon>Eukaryota</taxon>
        <taxon>Fungi</taxon>
        <taxon>Fungi incertae sedis</taxon>
        <taxon>Mucoromycota</taxon>
        <taxon>Mortierellomycotina</taxon>
        <taxon>Mortierellomycetes</taxon>
        <taxon>Mortierellales</taxon>
        <taxon>Mortierellaceae</taxon>
        <taxon>Linnemannia</taxon>
    </lineage>
</organism>
<dbReference type="EMBL" id="JAAAIM010000291">
    <property type="protein sequence ID" value="KAG0290469.1"/>
    <property type="molecule type" value="Genomic_DNA"/>
</dbReference>
<dbReference type="SMART" id="SM00054">
    <property type="entry name" value="EFh"/>
    <property type="match status" value="3"/>
</dbReference>
<evidence type="ECO:0000313" key="5">
    <source>
        <dbReference type="Proteomes" id="UP001194696"/>
    </source>
</evidence>
<proteinExistence type="predicted"/>
<dbReference type="PROSITE" id="PS50222">
    <property type="entry name" value="EF_HAND_2"/>
    <property type="match status" value="3"/>
</dbReference>
<evidence type="ECO:0000259" key="3">
    <source>
        <dbReference type="PROSITE" id="PS50222"/>
    </source>
</evidence>
<dbReference type="InterPro" id="IPR050145">
    <property type="entry name" value="Centrin_CML-like"/>
</dbReference>
<feature type="domain" description="EF-hand" evidence="3">
    <location>
        <begin position="107"/>
        <end position="142"/>
    </location>
</feature>
<sequence length="149" mass="17005">MSEIRPEEIKQAFALFDPEKTGRIEPQAFHQFLNANEELKSTIRIPTHPLTLEEFTSLVSRYDSDESKDPEEPYRRAFKSINRDGSGHVSTQELKVALESFLGSNVLTEAEVDEIIREGDVSGDGRITVEEFLKIIHKSELKHRGEHVL</sequence>
<evidence type="ECO:0000256" key="1">
    <source>
        <dbReference type="ARBA" id="ARBA00022737"/>
    </source>
</evidence>
<keyword evidence="1" id="KW-0677">Repeat</keyword>
<dbReference type="PROSITE" id="PS00018">
    <property type="entry name" value="EF_HAND_1"/>
    <property type="match status" value="1"/>
</dbReference>
<dbReference type="PANTHER" id="PTHR23050">
    <property type="entry name" value="CALCIUM BINDING PROTEIN"/>
    <property type="match status" value="1"/>
</dbReference>